<accession>M0PLY4</accession>
<dbReference type="AlphaFoldDB" id="M0PLY4"/>
<evidence type="ECO:0000256" key="1">
    <source>
        <dbReference type="SAM" id="MobiDB-lite"/>
    </source>
</evidence>
<reference evidence="2 3" key="1">
    <citation type="journal article" date="2014" name="PLoS Genet.">
        <title>Phylogenetically driven sequencing of extremely halophilic archaea reveals strategies for static and dynamic osmo-response.</title>
        <authorList>
            <person name="Becker E.A."/>
            <person name="Seitzer P.M."/>
            <person name="Tritt A."/>
            <person name="Larsen D."/>
            <person name="Krusor M."/>
            <person name="Yao A.I."/>
            <person name="Wu D."/>
            <person name="Madern D."/>
            <person name="Eisen J.A."/>
            <person name="Darling A.E."/>
            <person name="Facciotti M.T."/>
        </authorList>
    </citation>
    <scope>NUCLEOTIDE SEQUENCE [LARGE SCALE GENOMIC DNA]</scope>
    <source>
        <strain evidence="2 3">JCM 13560</strain>
    </source>
</reference>
<feature type="compositionally biased region" description="Acidic residues" evidence="1">
    <location>
        <begin position="57"/>
        <end position="73"/>
    </location>
</feature>
<sequence length="84" mass="9495">MTCPYLNYQQSDEEHEFENDRPYCTVADSFVSPMQADICNDRHNFDHTSDCEKFPDDEALPDDGALDGEDAPPDDGRVHADPSE</sequence>
<dbReference type="RefSeq" id="WP_007997560.1">
    <property type="nucleotide sequence ID" value="NZ_AOJI01000002.1"/>
</dbReference>
<name>M0PLY4_9EURY</name>
<dbReference type="EMBL" id="AOJI01000002">
    <property type="protein sequence ID" value="EMA70659.1"/>
    <property type="molecule type" value="Genomic_DNA"/>
</dbReference>
<protein>
    <submittedName>
        <fullName evidence="2">Uncharacterized protein</fullName>
    </submittedName>
</protein>
<feature type="compositionally biased region" description="Basic and acidic residues" evidence="1">
    <location>
        <begin position="74"/>
        <end position="84"/>
    </location>
</feature>
<proteinExistence type="predicted"/>
<evidence type="ECO:0000313" key="2">
    <source>
        <dbReference type="EMBL" id="EMA70659.1"/>
    </source>
</evidence>
<evidence type="ECO:0000313" key="3">
    <source>
        <dbReference type="Proteomes" id="UP000011575"/>
    </source>
</evidence>
<keyword evidence="3" id="KW-1185">Reference proteome</keyword>
<gene>
    <name evidence="2" type="ORF">C461_00182</name>
</gene>
<dbReference type="Proteomes" id="UP000011575">
    <property type="component" value="Unassembled WGS sequence"/>
</dbReference>
<feature type="region of interest" description="Disordered" evidence="1">
    <location>
        <begin position="50"/>
        <end position="84"/>
    </location>
</feature>
<dbReference type="STRING" id="1230454.C461_00182"/>
<comment type="caution">
    <text evidence="2">The sequence shown here is derived from an EMBL/GenBank/DDBJ whole genome shotgun (WGS) entry which is preliminary data.</text>
</comment>
<organism evidence="2 3">
    <name type="scientific">Halorubrum aidingense JCM 13560</name>
    <dbReference type="NCBI Taxonomy" id="1230454"/>
    <lineage>
        <taxon>Archaea</taxon>
        <taxon>Methanobacteriati</taxon>
        <taxon>Methanobacteriota</taxon>
        <taxon>Stenosarchaea group</taxon>
        <taxon>Halobacteria</taxon>
        <taxon>Halobacteriales</taxon>
        <taxon>Haloferacaceae</taxon>
        <taxon>Halorubrum</taxon>
    </lineage>
</organism>
<dbReference type="OrthoDB" id="173032at2157"/>
<dbReference type="PATRIC" id="fig|1230454.4.peg.37"/>